<feature type="transmembrane region" description="Helical" evidence="1">
    <location>
        <begin position="153"/>
        <end position="171"/>
    </location>
</feature>
<reference evidence="2" key="1">
    <citation type="submission" date="2019-05" db="EMBL/GenBank/DDBJ databases">
        <title>Methanoculleus sp. FWC-SCC1, a methanogenic archaeon isolated from deep marine cold seep.</title>
        <authorList>
            <person name="Chen Y.-W."/>
            <person name="Chen S.-C."/>
            <person name="Teng N.-H."/>
            <person name="Lai M.-C."/>
        </authorList>
    </citation>
    <scope>NUCLEOTIDE SEQUENCE</scope>
    <source>
        <strain evidence="2">FWC-SCC1</strain>
    </source>
</reference>
<feature type="transmembrane region" description="Helical" evidence="1">
    <location>
        <begin position="128"/>
        <end position="147"/>
    </location>
</feature>
<dbReference type="Proteomes" id="UP001168338">
    <property type="component" value="Unassembled WGS sequence"/>
</dbReference>
<sequence>MPVDIHLNRRGINSIEVPAEITVPAGSDLSVNLINHGAPLHLTLSSQNSGMFTDFFHANLYIVDRDTFTIPVRPDAYPGFFDVAVITGYGARKAQLRVVVHPMPEAPPPEPKMPEPELQASVRRTHPLLPAGLLVGAALVLYGLWLVLQIDTLNYAAFLALLAGVLALWFWRRS</sequence>
<gene>
    <name evidence="2" type="ORF">FGU65_08045</name>
</gene>
<dbReference type="RefSeq" id="WP_301663952.1">
    <property type="nucleotide sequence ID" value="NZ_VCYH01000004.1"/>
</dbReference>
<dbReference type="InterPro" id="IPR055946">
    <property type="entry name" value="DUF7524"/>
</dbReference>
<keyword evidence="1" id="KW-0472">Membrane</keyword>
<organism evidence="2 3">
    <name type="scientific">Methanoculleus frigidifontis</name>
    <dbReference type="NCBI Taxonomy" id="2584085"/>
    <lineage>
        <taxon>Archaea</taxon>
        <taxon>Methanobacteriati</taxon>
        <taxon>Methanobacteriota</taxon>
        <taxon>Stenosarchaea group</taxon>
        <taxon>Methanomicrobia</taxon>
        <taxon>Methanomicrobiales</taxon>
        <taxon>Methanomicrobiaceae</taxon>
        <taxon>Methanoculleus</taxon>
    </lineage>
</organism>
<keyword evidence="1" id="KW-1133">Transmembrane helix</keyword>
<name>A0ABT8MA76_9EURY</name>
<keyword evidence="3" id="KW-1185">Reference proteome</keyword>
<evidence type="ECO:0000313" key="2">
    <source>
        <dbReference type="EMBL" id="MDN7024837.1"/>
    </source>
</evidence>
<keyword evidence="1" id="KW-0812">Transmembrane</keyword>
<evidence type="ECO:0000256" key="1">
    <source>
        <dbReference type="SAM" id="Phobius"/>
    </source>
</evidence>
<protein>
    <submittedName>
        <fullName evidence="2">Uncharacterized protein</fullName>
    </submittedName>
</protein>
<evidence type="ECO:0000313" key="3">
    <source>
        <dbReference type="Proteomes" id="UP001168338"/>
    </source>
</evidence>
<proteinExistence type="predicted"/>
<accession>A0ABT8MA76</accession>
<dbReference type="Pfam" id="PF24368">
    <property type="entry name" value="DUF7524"/>
    <property type="match status" value="1"/>
</dbReference>
<comment type="caution">
    <text evidence="2">The sequence shown here is derived from an EMBL/GenBank/DDBJ whole genome shotgun (WGS) entry which is preliminary data.</text>
</comment>
<dbReference type="EMBL" id="VCYH01000004">
    <property type="protein sequence ID" value="MDN7024837.1"/>
    <property type="molecule type" value="Genomic_DNA"/>
</dbReference>